<dbReference type="AlphaFoldDB" id="A0A218VVF4"/>
<feature type="compositionally biased region" description="Polar residues" evidence="2">
    <location>
        <begin position="14"/>
        <end position="32"/>
    </location>
</feature>
<dbReference type="Proteomes" id="UP000197138">
    <property type="component" value="Unassembled WGS sequence"/>
</dbReference>
<feature type="region of interest" description="Disordered" evidence="2">
    <location>
        <begin position="13"/>
        <end position="32"/>
    </location>
</feature>
<proteinExistence type="predicted"/>
<name>A0A218VVF4_PUNGR</name>
<comment type="caution">
    <text evidence="3">The sequence shown here is derived from an EMBL/GenBank/DDBJ whole genome shotgun (WGS) entry which is preliminary data.</text>
</comment>
<organism evidence="3 4">
    <name type="scientific">Punica granatum</name>
    <name type="common">Pomegranate</name>
    <dbReference type="NCBI Taxonomy" id="22663"/>
    <lineage>
        <taxon>Eukaryota</taxon>
        <taxon>Viridiplantae</taxon>
        <taxon>Streptophyta</taxon>
        <taxon>Embryophyta</taxon>
        <taxon>Tracheophyta</taxon>
        <taxon>Spermatophyta</taxon>
        <taxon>Magnoliopsida</taxon>
        <taxon>eudicotyledons</taxon>
        <taxon>Gunneridae</taxon>
        <taxon>Pentapetalae</taxon>
        <taxon>rosids</taxon>
        <taxon>malvids</taxon>
        <taxon>Myrtales</taxon>
        <taxon>Lythraceae</taxon>
        <taxon>Punica</taxon>
    </lineage>
</organism>
<sequence length="220" mass="24533">MILVLLPPKGWSGFGSSTGETPSGDSQNGAVDSSNANSMVAKFLMEELSIPNVEKLMENAQRKLMGSNSCWQNDYRNLFAGCAEILAVAEKRSRFTWHLSDCFQRDSGRSPFPHCDERSSTADCRKKLDPTEGTVFLKAQAFKQKKERLVKELKSSAEYAEDKLDSIIERLDSVSRSSKESRDALASIDLRTQQLSQESKNVEEHVATVCNHTEAAYEQS</sequence>
<dbReference type="PANTHER" id="PTHR33538:SF2">
    <property type="entry name" value="PROTEIN GAMETE EXPRESSED 1"/>
    <property type="match status" value="1"/>
</dbReference>
<evidence type="ECO:0000256" key="2">
    <source>
        <dbReference type="SAM" id="MobiDB-lite"/>
    </source>
</evidence>
<keyword evidence="1" id="KW-0175">Coiled coil</keyword>
<dbReference type="EMBL" id="MTKT01005880">
    <property type="protein sequence ID" value="OWM63882.1"/>
    <property type="molecule type" value="Genomic_DNA"/>
</dbReference>
<evidence type="ECO:0000313" key="3">
    <source>
        <dbReference type="EMBL" id="OWM63882.1"/>
    </source>
</evidence>
<dbReference type="PANTHER" id="PTHR33538">
    <property type="entry name" value="PROTEIN GAMETE EXPRESSED 1"/>
    <property type="match status" value="1"/>
</dbReference>
<feature type="coiled-coil region" evidence="1">
    <location>
        <begin position="143"/>
        <end position="170"/>
    </location>
</feature>
<dbReference type="InterPro" id="IPR040346">
    <property type="entry name" value="GEX1/Brambleberry"/>
</dbReference>
<gene>
    <name evidence="3" type="ORF">CDL15_Pgr006144</name>
</gene>
<protein>
    <submittedName>
        <fullName evidence="3">Uncharacterized protein</fullName>
    </submittedName>
</protein>
<accession>A0A218VVF4</accession>
<reference evidence="4" key="1">
    <citation type="journal article" date="2017" name="Plant J.">
        <title>The pomegranate (Punica granatum L.) genome and the genomics of punicalagin biosynthesis.</title>
        <authorList>
            <person name="Qin G."/>
            <person name="Xu C."/>
            <person name="Ming R."/>
            <person name="Tang H."/>
            <person name="Guyot R."/>
            <person name="Kramer E.M."/>
            <person name="Hu Y."/>
            <person name="Yi X."/>
            <person name="Qi Y."/>
            <person name="Xu X."/>
            <person name="Gao Z."/>
            <person name="Pan H."/>
            <person name="Jian J."/>
            <person name="Tian Y."/>
            <person name="Yue Z."/>
            <person name="Xu Y."/>
        </authorList>
    </citation>
    <scope>NUCLEOTIDE SEQUENCE [LARGE SCALE GENOMIC DNA]</scope>
    <source>
        <strain evidence="4">cv. Dabenzi</strain>
    </source>
</reference>
<evidence type="ECO:0000256" key="1">
    <source>
        <dbReference type="SAM" id="Coils"/>
    </source>
</evidence>
<evidence type="ECO:0000313" key="4">
    <source>
        <dbReference type="Proteomes" id="UP000197138"/>
    </source>
</evidence>